<comment type="caution">
    <text evidence="2">The sequence shown here is derived from an EMBL/GenBank/DDBJ whole genome shotgun (WGS) entry which is preliminary data.</text>
</comment>
<dbReference type="OrthoDB" id="9804145at2"/>
<sequence>MFTLKDFQEEAVRHLYNGLRQYNPFWRVQGGHPTKDEKTCVLQLKVITGGGKTPIMAKFLGSLPVEPGAIVLWTTPLSFVVKQTFINLLGKYNTLLSHADVYEASNLSDDIKTDIIEKNEGLDIIVATTGLWNRGDKESLKLTKATQDGGDSFWVLLKNMRRRPLIIVYDEGHNASVAQLDRLGELNPSAYLIASASPLPDQLKPWPIEPIHIPAKRIVDHGLLKTTLEIGDYRHNWETRIEIALEKLKHLEERLVNSNINPKIIYVVEDSKERPYQIMDALIRLGVSPSTIVLATKKSKTAILPRGVLYAETLEDMEGKHYKHIIFNKRLQEGWDDPEVYLAYIDQDTNSTNRITQIIGRVLRQPMGNHFDNEILNTAFFVLNCLNGNYEKIISDVQTYLEREGVVNIKVVKPKEEPIKVPAKEYKRLPSLRLTIEKRLNDIKNATKEIPIPGGMPKEWCSSEGKAVVQKVATGDGCLIGPIEEQQFGQSIRITLMDAVREALDERNPQIWPQIDTEWLSEKEWKQSFSRGSRAEKEAHERAVNRLIPIYDNCVDIEIEKFKFPIPIVGDIELRPVNKVFFNNALHEWYSALNNDEIEAANAIESTGFPWVRNQVRMSSFSIPLPSPSEDGSRHFYPDFLVWLPNGWLLALEVKGKHLLNDSLKSKLLGLPTGIKVGMVSKERGYYYRKVTGEITSSQDPNIHTSVIKLITETNSLPKLKNNIKIYP</sequence>
<name>A0A4R2RTS2_9FIRM</name>
<dbReference type="Gene3D" id="3.40.50.300">
    <property type="entry name" value="P-loop containing nucleotide triphosphate hydrolases"/>
    <property type="match status" value="2"/>
</dbReference>
<evidence type="ECO:0000256" key="1">
    <source>
        <dbReference type="SAM" id="Coils"/>
    </source>
</evidence>
<reference evidence="2 3" key="1">
    <citation type="submission" date="2019-03" db="EMBL/GenBank/DDBJ databases">
        <title>Genomic Encyclopedia of Type Strains, Phase IV (KMG-IV): sequencing the most valuable type-strain genomes for metagenomic binning, comparative biology and taxonomic classification.</title>
        <authorList>
            <person name="Goeker M."/>
        </authorList>
    </citation>
    <scope>NUCLEOTIDE SEQUENCE [LARGE SCALE GENOMIC DNA]</scope>
    <source>
        <strain evidence="2 3">DSM 11170</strain>
    </source>
</reference>
<evidence type="ECO:0000313" key="3">
    <source>
        <dbReference type="Proteomes" id="UP000294813"/>
    </source>
</evidence>
<dbReference type="Proteomes" id="UP000294813">
    <property type="component" value="Unassembled WGS sequence"/>
</dbReference>
<keyword evidence="2" id="KW-0347">Helicase</keyword>
<keyword evidence="3" id="KW-1185">Reference proteome</keyword>
<dbReference type="AlphaFoldDB" id="A0A4R2RTS2"/>
<evidence type="ECO:0000313" key="2">
    <source>
        <dbReference type="EMBL" id="TCP62535.1"/>
    </source>
</evidence>
<proteinExistence type="predicted"/>
<protein>
    <submittedName>
        <fullName evidence="2">Superfamily II DNA or RNA helicase</fullName>
    </submittedName>
</protein>
<keyword evidence="2" id="KW-0067">ATP-binding</keyword>
<dbReference type="RefSeq" id="WP_131919838.1">
    <property type="nucleotide sequence ID" value="NZ_JAOQNU010000020.1"/>
</dbReference>
<dbReference type="GO" id="GO:0004386">
    <property type="term" value="F:helicase activity"/>
    <property type="evidence" value="ECO:0007669"/>
    <property type="project" value="UniProtKB-KW"/>
</dbReference>
<keyword evidence="2" id="KW-0547">Nucleotide-binding</keyword>
<accession>A0A4R2RTS2</accession>
<dbReference type="SUPFAM" id="SSF52540">
    <property type="entry name" value="P-loop containing nucleoside triphosphate hydrolases"/>
    <property type="match status" value="1"/>
</dbReference>
<gene>
    <name evidence="2" type="ORF">EDD73_12133</name>
</gene>
<keyword evidence="1" id="KW-0175">Coiled coil</keyword>
<dbReference type="InterPro" id="IPR027417">
    <property type="entry name" value="P-loop_NTPase"/>
</dbReference>
<dbReference type="EMBL" id="SLXT01000021">
    <property type="protein sequence ID" value="TCP62535.1"/>
    <property type="molecule type" value="Genomic_DNA"/>
</dbReference>
<keyword evidence="2" id="KW-0378">Hydrolase</keyword>
<organism evidence="2 3">
    <name type="scientific">Heliophilum fasciatum</name>
    <dbReference type="NCBI Taxonomy" id="35700"/>
    <lineage>
        <taxon>Bacteria</taxon>
        <taxon>Bacillati</taxon>
        <taxon>Bacillota</taxon>
        <taxon>Clostridia</taxon>
        <taxon>Eubacteriales</taxon>
        <taxon>Heliobacteriaceae</taxon>
        <taxon>Heliophilum</taxon>
    </lineage>
</organism>
<feature type="coiled-coil region" evidence="1">
    <location>
        <begin position="234"/>
        <end position="261"/>
    </location>
</feature>